<dbReference type="SMART" id="SM00066">
    <property type="entry name" value="GAL4"/>
    <property type="match status" value="1"/>
</dbReference>
<dbReference type="GO" id="GO:0003677">
    <property type="term" value="F:DNA binding"/>
    <property type="evidence" value="ECO:0007669"/>
    <property type="project" value="InterPro"/>
</dbReference>
<organism evidence="6 7">
    <name type="scientific">Sodiomyces alkalinus (strain CBS 110278 / VKM F-3762 / F11)</name>
    <name type="common">Alkaliphilic filamentous fungus</name>
    <dbReference type="NCBI Taxonomy" id="1314773"/>
    <lineage>
        <taxon>Eukaryota</taxon>
        <taxon>Fungi</taxon>
        <taxon>Dikarya</taxon>
        <taxon>Ascomycota</taxon>
        <taxon>Pezizomycotina</taxon>
        <taxon>Sordariomycetes</taxon>
        <taxon>Hypocreomycetidae</taxon>
        <taxon>Glomerellales</taxon>
        <taxon>Plectosphaerellaceae</taxon>
        <taxon>Sodiomyces</taxon>
    </lineage>
</organism>
<dbReference type="Gene3D" id="4.10.240.10">
    <property type="entry name" value="Zn(2)-C6 fungal-type DNA-binding domain"/>
    <property type="match status" value="1"/>
</dbReference>
<dbReference type="Pfam" id="PF04082">
    <property type="entry name" value="Fungal_trans"/>
    <property type="match status" value="1"/>
</dbReference>
<dbReference type="GO" id="GO:0000981">
    <property type="term" value="F:DNA-binding transcription factor activity, RNA polymerase II-specific"/>
    <property type="evidence" value="ECO:0007669"/>
    <property type="project" value="InterPro"/>
</dbReference>
<evidence type="ECO:0000256" key="3">
    <source>
        <dbReference type="SAM" id="MobiDB-lite"/>
    </source>
</evidence>
<keyword evidence="7" id="KW-1185">Reference proteome</keyword>
<feature type="region of interest" description="Disordered" evidence="3">
    <location>
        <begin position="979"/>
        <end position="1009"/>
    </location>
</feature>
<evidence type="ECO:0000256" key="4">
    <source>
        <dbReference type="SAM" id="Phobius"/>
    </source>
</evidence>
<dbReference type="PROSITE" id="PS00463">
    <property type="entry name" value="ZN2_CY6_FUNGAL_1"/>
    <property type="match status" value="1"/>
</dbReference>
<feature type="region of interest" description="Disordered" evidence="3">
    <location>
        <begin position="836"/>
        <end position="867"/>
    </location>
</feature>
<dbReference type="Pfam" id="PF00172">
    <property type="entry name" value="Zn_clus"/>
    <property type="match status" value="1"/>
</dbReference>
<keyword evidence="2" id="KW-0539">Nucleus</keyword>
<feature type="transmembrane region" description="Helical" evidence="4">
    <location>
        <begin position="692"/>
        <end position="712"/>
    </location>
</feature>
<dbReference type="OrthoDB" id="2123952at2759"/>
<dbReference type="CDD" id="cd12148">
    <property type="entry name" value="fungal_TF_MHR"/>
    <property type="match status" value="1"/>
</dbReference>
<dbReference type="PROSITE" id="PS50048">
    <property type="entry name" value="ZN2_CY6_FUNGAL_2"/>
    <property type="match status" value="1"/>
</dbReference>
<keyword evidence="4" id="KW-0472">Membrane</keyword>
<feature type="compositionally biased region" description="Polar residues" evidence="3">
    <location>
        <begin position="836"/>
        <end position="849"/>
    </location>
</feature>
<dbReference type="STRING" id="1314773.A0A3N2PXP7"/>
<feature type="region of interest" description="Disordered" evidence="3">
    <location>
        <begin position="211"/>
        <end position="262"/>
    </location>
</feature>
<feature type="compositionally biased region" description="Polar residues" evidence="3">
    <location>
        <begin position="7"/>
        <end position="17"/>
    </location>
</feature>
<dbReference type="GeneID" id="39580257"/>
<dbReference type="PANTHER" id="PTHR46910">
    <property type="entry name" value="TRANSCRIPTION FACTOR PDR1"/>
    <property type="match status" value="1"/>
</dbReference>
<gene>
    <name evidence="6" type="ORF">SODALDRAFT_332682</name>
</gene>
<protein>
    <recommendedName>
        <fullName evidence="5">Zn(2)-C6 fungal-type domain-containing protein</fullName>
    </recommendedName>
</protein>
<keyword evidence="4" id="KW-0812">Transmembrane</keyword>
<evidence type="ECO:0000256" key="1">
    <source>
        <dbReference type="ARBA" id="ARBA00022723"/>
    </source>
</evidence>
<keyword evidence="4" id="KW-1133">Transmembrane helix</keyword>
<feature type="domain" description="Zn(2)-C6 fungal-type" evidence="5">
    <location>
        <begin position="117"/>
        <end position="147"/>
    </location>
</feature>
<feature type="compositionally biased region" description="Polar residues" evidence="3">
    <location>
        <begin position="810"/>
        <end position="819"/>
    </location>
</feature>
<reference evidence="6 7" key="1">
    <citation type="journal article" date="2018" name="Mol. Ecol.">
        <title>The obligate alkalophilic soda-lake fungus Sodiomyces alkalinus has shifted to a protein diet.</title>
        <authorList>
            <person name="Grum-Grzhimaylo A.A."/>
            <person name="Falkoski D.L."/>
            <person name="van den Heuvel J."/>
            <person name="Valero-Jimenez C.A."/>
            <person name="Min B."/>
            <person name="Choi I.G."/>
            <person name="Lipzen A."/>
            <person name="Daum C.G."/>
            <person name="Aanen D.K."/>
            <person name="Tsang A."/>
            <person name="Henrissat B."/>
            <person name="Bilanenko E.N."/>
            <person name="de Vries R.P."/>
            <person name="van Kan J.A.L."/>
            <person name="Grigoriev I.V."/>
            <person name="Debets A.J.M."/>
        </authorList>
    </citation>
    <scope>NUCLEOTIDE SEQUENCE [LARGE SCALE GENOMIC DNA]</scope>
    <source>
        <strain evidence="6 7">F11</strain>
    </source>
</reference>
<feature type="compositionally biased region" description="Polar residues" evidence="3">
    <location>
        <begin position="221"/>
        <end position="239"/>
    </location>
</feature>
<dbReference type="InterPro" id="IPR001138">
    <property type="entry name" value="Zn2Cys6_DnaBD"/>
</dbReference>
<feature type="compositionally biased region" description="Polar residues" evidence="3">
    <location>
        <begin position="979"/>
        <end position="1000"/>
    </location>
</feature>
<dbReference type="InterPro" id="IPR007219">
    <property type="entry name" value="XnlR_reg_dom"/>
</dbReference>
<dbReference type="GO" id="GO:0008270">
    <property type="term" value="F:zinc ion binding"/>
    <property type="evidence" value="ECO:0007669"/>
    <property type="project" value="InterPro"/>
</dbReference>
<proteinExistence type="predicted"/>
<keyword evidence="1" id="KW-0479">Metal-binding</keyword>
<dbReference type="AlphaFoldDB" id="A0A3N2PXP7"/>
<feature type="region of interest" description="Disordered" evidence="3">
    <location>
        <begin position="1"/>
        <end position="21"/>
    </location>
</feature>
<name>A0A3N2PXP7_SODAK</name>
<dbReference type="InterPro" id="IPR050987">
    <property type="entry name" value="AtrR-like"/>
</dbReference>
<dbReference type="SUPFAM" id="SSF57701">
    <property type="entry name" value="Zn2/Cys6 DNA-binding domain"/>
    <property type="match status" value="1"/>
</dbReference>
<feature type="compositionally biased region" description="Acidic residues" evidence="3">
    <location>
        <begin position="251"/>
        <end position="262"/>
    </location>
</feature>
<dbReference type="SMART" id="SM00906">
    <property type="entry name" value="Fungal_trans"/>
    <property type="match status" value="1"/>
</dbReference>
<dbReference type="CDD" id="cd00067">
    <property type="entry name" value="GAL4"/>
    <property type="match status" value="1"/>
</dbReference>
<dbReference type="InterPro" id="IPR036864">
    <property type="entry name" value="Zn2-C6_fun-type_DNA-bd_sf"/>
</dbReference>
<dbReference type="Proteomes" id="UP000272025">
    <property type="component" value="Unassembled WGS sequence"/>
</dbReference>
<feature type="region of interest" description="Disordered" evidence="3">
    <location>
        <begin position="775"/>
        <end position="819"/>
    </location>
</feature>
<dbReference type="EMBL" id="ML119054">
    <property type="protein sequence ID" value="ROT39244.1"/>
    <property type="molecule type" value="Genomic_DNA"/>
</dbReference>
<evidence type="ECO:0000256" key="2">
    <source>
        <dbReference type="ARBA" id="ARBA00023242"/>
    </source>
</evidence>
<dbReference type="GO" id="GO:0006351">
    <property type="term" value="P:DNA-templated transcription"/>
    <property type="evidence" value="ECO:0007669"/>
    <property type="project" value="InterPro"/>
</dbReference>
<accession>A0A3N2PXP7</accession>
<dbReference type="RefSeq" id="XP_028467050.1">
    <property type="nucleotide sequence ID" value="XM_028611779.1"/>
</dbReference>
<feature type="compositionally biased region" description="Low complexity" evidence="3">
    <location>
        <begin position="783"/>
        <end position="802"/>
    </location>
</feature>
<evidence type="ECO:0000313" key="7">
    <source>
        <dbReference type="Proteomes" id="UP000272025"/>
    </source>
</evidence>
<dbReference type="PANTHER" id="PTHR46910:SF25">
    <property type="entry name" value="ABC-TRANSPORTER-REGULATING TRANSCRIPTION FACTOR"/>
    <property type="match status" value="1"/>
</dbReference>
<evidence type="ECO:0000259" key="5">
    <source>
        <dbReference type="PROSITE" id="PS50048"/>
    </source>
</evidence>
<sequence>MPEGATIPTTDGSSTSMDIDALPPKWNWEKGPAYSPCPSFMDHRYPPPEYPPSMSYMSSPLSQMAHAQPPPPRHAMFNGLRLGGHHIPILVPEMPMFEHSDMLDDAAEAKRRRIARACDTCRRKKIKCDGRQPACGHCLTYRTDCVFTPVEKKRTIQKGARYVKALENRLQRMENIAKYARKLADLEGEDEDGEIDLGALESALAEKYDGLHQGSRAGSPHGSSSAHPQATSTRRSSLASPGPESDQASEKEEEVSGSEVEELREMMGSLVTNESGETQYFGSSSGFSILSPKGIQWVKEKTGDDPFEMMISDGSIGDNRWTDWKPEVFGDLFRRPVFRPLPPKAEAVSLLKDYFGNFNCMFPLFHQPTFMHLVERQYSGEPYETTGWWASLNCCLAFGHRLRVMSDLVPQEEDEKAWGYLKNAMACFPELAMRSTDLFSVQALLAMALFLQGTPNSNPSFVLVSTAIRLAHSIGLHTRGAGFNLDAIEIEQRKRVFWIAYMLDKDACLRSGRPPAQDDDDMNVELPDADPEDNIGNIPLPNGKGKMNLFRAMCEIAQIESKVYRRLYSTKAAKQSCGELLYTICNLDEELEAWRNRIPIDFRPDHEIRASHTPLILHVVMLHMTYHNCLTTIHRMSVRGGYWTSRLADFAKKGRNTKPLNPRVFSSAYITTAAARTTVSLLEYIPKGDLSIVWLVLYFPVAALMTLFSNILQNPMDRRATSDSKLMEVVVTFLSRLGQEAETGGVHRMLGICTEFLRVAKAAIAKADKDLSFTRRKRRSCSPTAPTAAAAAAAGTEHQPAASPQRRRPTSATMTAVGNGVNSVNREYLSPQFNAEANRQRNQFNSPVVTNGVPEPRPATATGTATATEPSIWQLRQVPQELIEPLDLRDWADASTGRGYTAQRMQPAPAPDVEMGMGIGPGPATGTGMGMGMGMGMGTGMGGMGMGMGTGMGTGMGGMGIDTGMGSPVPAPMNGQWMPNSVQPQDSYSHPTTNDWNWAETNGEGYPSV</sequence>
<evidence type="ECO:0000313" key="6">
    <source>
        <dbReference type="EMBL" id="ROT39244.1"/>
    </source>
</evidence>